<name>A0A177KYA0_9BACI</name>
<dbReference type="RefSeq" id="WP_018392696.1">
    <property type="nucleotide sequence ID" value="NZ_LQWZ01000012.1"/>
</dbReference>
<dbReference type="EMBL" id="LQWZ01000012">
    <property type="protein sequence ID" value="OAH57984.1"/>
    <property type="molecule type" value="Genomic_DNA"/>
</dbReference>
<accession>A0A177KYA0</accession>
<dbReference type="OrthoDB" id="9804563at2"/>
<organism evidence="1 2">
    <name type="scientific">Domibacillus aminovorans</name>
    <dbReference type="NCBI Taxonomy" id="29332"/>
    <lineage>
        <taxon>Bacteria</taxon>
        <taxon>Bacillati</taxon>
        <taxon>Bacillota</taxon>
        <taxon>Bacilli</taxon>
        <taxon>Bacillales</taxon>
        <taxon>Bacillaceae</taxon>
        <taxon>Domibacillus</taxon>
    </lineage>
</organism>
<evidence type="ECO:0000313" key="2">
    <source>
        <dbReference type="Proteomes" id="UP000077271"/>
    </source>
</evidence>
<comment type="caution">
    <text evidence="1">The sequence shown here is derived from an EMBL/GenBank/DDBJ whole genome shotgun (WGS) entry which is preliminary data.</text>
</comment>
<dbReference type="AlphaFoldDB" id="A0A177KYA0"/>
<reference evidence="1 2" key="1">
    <citation type="submission" date="2016-01" db="EMBL/GenBank/DDBJ databases">
        <title>Investigation of taxonomic status of Bacillus aminovorans.</title>
        <authorList>
            <person name="Verma A."/>
            <person name="Pal Y."/>
            <person name="Krishnamurthi S."/>
        </authorList>
    </citation>
    <scope>NUCLEOTIDE SEQUENCE [LARGE SCALE GENOMIC DNA]</scope>
    <source>
        <strain evidence="1 2">DSM 4337</strain>
    </source>
</reference>
<dbReference type="Proteomes" id="UP000077271">
    <property type="component" value="Unassembled WGS sequence"/>
</dbReference>
<sequence length="84" mass="9698">MYAYKRKVKAIKEQLLKRVEVCGNYTAKSYLNDWKKQVPEGIVTWKTSTGLIDGIHVFLGELDSNLEYTKKQSSLPIKATNKYK</sequence>
<proteinExistence type="predicted"/>
<protein>
    <submittedName>
        <fullName evidence="1">Uncharacterized protein</fullName>
    </submittedName>
</protein>
<evidence type="ECO:0000313" key="1">
    <source>
        <dbReference type="EMBL" id="OAH57984.1"/>
    </source>
</evidence>
<gene>
    <name evidence="1" type="ORF">AWH48_02980</name>
</gene>